<proteinExistence type="predicted"/>
<gene>
    <name evidence="1" type="ORF">LX32DRAFT_91358</name>
</gene>
<comment type="caution">
    <text evidence="1">The sequence shown here is derived from an EMBL/GenBank/DDBJ whole genome shotgun (WGS) entry which is preliminary data.</text>
</comment>
<name>A0AAD9HB41_9PEZI</name>
<dbReference type="AlphaFoldDB" id="A0AAD9HB41"/>
<organism evidence="1 2">
    <name type="scientific">Colletotrichum zoysiae</name>
    <dbReference type="NCBI Taxonomy" id="1216348"/>
    <lineage>
        <taxon>Eukaryota</taxon>
        <taxon>Fungi</taxon>
        <taxon>Dikarya</taxon>
        <taxon>Ascomycota</taxon>
        <taxon>Pezizomycotina</taxon>
        <taxon>Sordariomycetes</taxon>
        <taxon>Hypocreomycetidae</taxon>
        <taxon>Glomerellales</taxon>
        <taxon>Glomerellaceae</taxon>
        <taxon>Colletotrichum</taxon>
        <taxon>Colletotrichum graminicola species complex</taxon>
    </lineage>
</organism>
<evidence type="ECO:0000313" key="1">
    <source>
        <dbReference type="EMBL" id="KAK2024694.1"/>
    </source>
</evidence>
<evidence type="ECO:0000313" key="2">
    <source>
        <dbReference type="Proteomes" id="UP001232148"/>
    </source>
</evidence>
<sequence>MAPNTSESRVAVHHGCHRPFVWNPVRPGNEVGGEGRASVLAVEAQQRIKKVLLKLLVCHCVVGWNQERHNAFSSFFFLLCTLQNLDTSNTRTQSVYSLKGFWLPNTKAQGPRWEKRTQSSTTYHTCLATSDAKCHLSFRSLLFLPFFFFSFSSLKEASPSLLAL</sequence>
<reference evidence="1" key="1">
    <citation type="submission" date="2021-06" db="EMBL/GenBank/DDBJ databases">
        <title>Comparative genomics, transcriptomics and evolutionary studies reveal genomic signatures of adaptation to plant cell wall in hemibiotrophic fungi.</title>
        <authorList>
            <consortium name="DOE Joint Genome Institute"/>
            <person name="Baroncelli R."/>
            <person name="Diaz J.F."/>
            <person name="Benocci T."/>
            <person name="Peng M."/>
            <person name="Battaglia E."/>
            <person name="Haridas S."/>
            <person name="Andreopoulos W."/>
            <person name="Labutti K."/>
            <person name="Pangilinan J."/>
            <person name="Floch G.L."/>
            <person name="Makela M.R."/>
            <person name="Henrissat B."/>
            <person name="Grigoriev I.V."/>
            <person name="Crouch J.A."/>
            <person name="De Vries R.P."/>
            <person name="Sukno S.A."/>
            <person name="Thon M.R."/>
        </authorList>
    </citation>
    <scope>NUCLEOTIDE SEQUENCE</scope>
    <source>
        <strain evidence="1">MAFF235873</strain>
    </source>
</reference>
<protein>
    <submittedName>
        <fullName evidence="1">Uncharacterized protein</fullName>
    </submittedName>
</protein>
<accession>A0AAD9HB41</accession>
<dbReference type="Proteomes" id="UP001232148">
    <property type="component" value="Unassembled WGS sequence"/>
</dbReference>
<dbReference type="EMBL" id="MU842957">
    <property type="protein sequence ID" value="KAK2024694.1"/>
    <property type="molecule type" value="Genomic_DNA"/>
</dbReference>
<keyword evidence="2" id="KW-1185">Reference proteome</keyword>